<evidence type="ECO:0000313" key="7">
    <source>
        <dbReference type="Ensembl" id="ENSATEP00000041207.1"/>
    </source>
</evidence>
<feature type="compositionally biased region" description="Polar residues" evidence="6">
    <location>
        <begin position="67"/>
        <end position="79"/>
    </location>
</feature>
<evidence type="ECO:0000256" key="5">
    <source>
        <dbReference type="ARBA" id="ARBA00023242"/>
    </source>
</evidence>
<evidence type="ECO:0000256" key="3">
    <source>
        <dbReference type="ARBA" id="ARBA00023159"/>
    </source>
</evidence>
<dbReference type="InterPro" id="IPR028322">
    <property type="entry name" value="PNRC-like_rgn"/>
</dbReference>
<dbReference type="STRING" id="64144.ENSATEP00000033253"/>
<organism evidence="7 8">
    <name type="scientific">Anabas testudineus</name>
    <name type="common">Climbing perch</name>
    <name type="synonym">Anthias testudineus</name>
    <dbReference type="NCBI Taxonomy" id="64144"/>
    <lineage>
        <taxon>Eukaryota</taxon>
        <taxon>Metazoa</taxon>
        <taxon>Chordata</taxon>
        <taxon>Craniata</taxon>
        <taxon>Vertebrata</taxon>
        <taxon>Euteleostomi</taxon>
        <taxon>Actinopterygii</taxon>
        <taxon>Neopterygii</taxon>
        <taxon>Teleostei</taxon>
        <taxon>Neoteleostei</taxon>
        <taxon>Acanthomorphata</taxon>
        <taxon>Anabantaria</taxon>
        <taxon>Anabantiformes</taxon>
        <taxon>Anabantoidei</taxon>
        <taxon>Anabantidae</taxon>
        <taxon>Anabas</taxon>
    </lineage>
</organism>
<evidence type="ECO:0000256" key="2">
    <source>
        <dbReference type="ARBA" id="ARBA00023015"/>
    </source>
</evidence>
<protein>
    <submittedName>
        <fullName evidence="7">Uncharacterized protein</fullName>
    </submittedName>
</protein>
<dbReference type="PANTHER" id="PTHR15405">
    <property type="entry name" value="PROLINE-RICH NUCLEAR RECEPTOR COACTIVATOR"/>
    <property type="match status" value="1"/>
</dbReference>
<dbReference type="GeneID" id="113149056"/>
<evidence type="ECO:0000256" key="1">
    <source>
        <dbReference type="ARBA" id="ARBA00004123"/>
    </source>
</evidence>
<feature type="region of interest" description="Disordered" evidence="6">
    <location>
        <begin position="1"/>
        <end position="249"/>
    </location>
</feature>
<evidence type="ECO:0000256" key="6">
    <source>
        <dbReference type="SAM" id="MobiDB-lite"/>
    </source>
</evidence>
<feature type="compositionally biased region" description="Polar residues" evidence="6">
    <location>
        <begin position="12"/>
        <end position="34"/>
    </location>
</feature>
<dbReference type="AlphaFoldDB" id="A0A3Q1JKM6"/>
<feature type="compositionally biased region" description="Basic and acidic residues" evidence="6">
    <location>
        <begin position="106"/>
        <end position="120"/>
    </location>
</feature>
<dbReference type="RefSeq" id="XP_026196671.1">
    <property type="nucleotide sequence ID" value="XM_026340886.1"/>
</dbReference>
<dbReference type="OMA" id="HKPPRNC"/>
<feature type="compositionally biased region" description="Polar residues" evidence="6">
    <location>
        <begin position="240"/>
        <end position="249"/>
    </location>
</feature>
<evidence type="ECO:0000256" key="4">
    <source>
        <dbReference type="ARBA" id="ARBA00023163"/>
    </source>
</evidence>
<dbReference type="GeneTree" id="ENSGT00530000063881"/>
<name>A0A3Q1JKM6_ANATE</name>
<dbReference type="InterPro" id="IPR026780">
    <property type="entry name" value="PNRC1/2"/>
</dbReference>
<keyword evidence="2" id="KW-0805">Transcription regulation</keyword>
<dbReference type="GeneID" id="113149055"/>
<keyword evidence="5" id="KW-0539">Nucleus</keyword>
<reference evidence="7" key="1">
    <citation type="submission" date="2021-04" db="EMBL/GenBank/DDBJ databases">
        <authorList>
            <consortium name="Wellcome Sanger Institute Data Sharing"/>
        </authorList>
    </citation>
    <scope>NUCLEOTIDE SEQUENCE [LARGE SCALE GENOMIC DNA]</scope>
</reference>
<dbReference type="Proteomes" id="UP000265040">
    <property type="component" value="Chromosome 24"/>
</dbReference>
<keyword evidence="4" id="KW-0804">Transcription</keyword>
<evidence type="ECO:0000313" key="8">
    <source>
        <dbReference type="Proteomes" id="UP000265040"/>
    </source>
</evidence>
<reference evidence="7" key="3">
    <citation type="submission" date="2025-09" db="UniProtKB">
        <authorList>
            <consortium name="Ensembl"/>
        </authorList>
    </citation>
    <scope>IDENTIFICATION</scope>
</reference>
<feature type="compositionally biased region" description="Pro residues" evidence="6">
    <location>
        <begin position="222"/>
        <end position="232"/>
    </location>
</feature>
<proteinExistence type="predicted"/>
<dbReference type="Pfam" id="PF15365">
    <property type="entry name" value="PNRC"/>
    <property type="match status" value="1"/>
</dbReference>
<dbReference type="GO" id="GO:0005634">
    <property type="term" value="C:nucleus"/>
    <property type="evidence" value="ECO:0007669"/>
    <property type="project" value="UniProtKB-SubCell"/>
</dbReference>
<dbReference type="OrthoDB" id="8959733at2759"/>
<feature type="compositionally biased region" description="Polar residues" evidence="6">
    <location>
        <begin position="190"/>
        <end position="202"/>
    </location>
</feature>
<reference evidence="7" key="2">
    <citation type="submission" date="2025-08" db="UniProtKB">
        <authorList>
            <consortium name="Ensembl"/>
        </authorList>
    </citation>
    <scope>IDENTIFICATION</scope>
</reference>
<accession>A0A3Q1JKM6</accession>
<dbReference type="Ensembl" id="ENSATET00000044376.2">
    <property type="protein sequence ID" value="ENSATEP00000041207.1"/>
    <property type="gene ID" value="ENSATEG00000025462.2"/>
</dbReference>
<sequence length="265" mass="28815">MLDPVHNDEANVENNNPVTLISSSDGVNTGNKTRQALMKKGGRKLRSTAPTHQQKPPRNHSVICLSDHNNNTLTGSSANRPAAQPGTEHPAGPATVLSLHHVKQGPRKEMLKSKGGRLERGTAQPGGQPARNLPRHDQVTQNANTRSHKPKQGPAPGVPHTTKKKDNSSPNKPPSHHQPSPQEQKKPLHASNNMKVLNSPRSSPEYLKDGEKVYAGAKFSEPPSPSVLPKPPSHWVGENELQQSNQSREQMTVHLKSLLKVQHAS</sequence>
<keyword evidence="8" id="KW-1185">Reference proteome</keyword>
<keyword evidence="3" id="KW-0010">Activator</keyword>
<comment type="subcellular location">
    <subcellularLocation>
        <location evidence="1">Nucleus</location>
    </subcellularLocation>
</comment>
<dbReference type="GO" id="GO:0016071">
    <property type="term" value="P:mRNA metabolic process"/>
    <property type="evidence" value="ECO:0007669"/>
    <property type="project" value="UniProtKB-ARBA"/>
</dbReference>
<dbReference type="RefSeq" id="XP_026196672.1">
    <property type="nucleotide sequence ID" value="XM_026340887.1"/>
</dbReference>